<dbReference type="AlphaFoldDB" id="A0A6J6HA82"/>
<dbReference type="EMBL" id="CAEZUJ010000100">
    <property type="protein sequence ID" value="CAB4609876.1"/>
    <property type="molecule type" value="Genomic_DNA"/>
</dbReference>
<accession>A0A6J6HA82</accession>
<keyword evidence="4 7" id="KW-0812">Transmembrane</keyword>
<keyword evidence="2" id="KW-0813">Transport</keyword>
<dbReference type="PANTHER" id="PTHR30193:SF37">
    <property type="entry name" value="INNER MEMBRANE ABC TRANSPORTER PERMEASE PROTEIN YCJO"/>
    <property type="match status" value="1"/>
</dbReference>
<dbReference type="GO" id="GO:0055085">
    <property type="term" value="P:transmembrane transport"/>
    <property type="evidence" value="ECO:0007669"/>
    <property type="project" value="InterPro"/>
</dbReference>
<evidence type="ECO:0000256" key="2">
    <source>
        <dbReference type="ARBA" id="ARBA00022448"/>
    </source>
</evidence>
<dbReference type="InterPro" id="IPR000515">
    <property type="entry name" value="MetI-like"/>
</dbReference>
<dbReference type="GO" id="GO:0005886">
    <property type="term" value="C:plasma membrane"/>
    <property type="evidence" value="ECO:0007669"/>
    <property type="project" value="UniProtKB-SubCell"/>
</dbReference>
<dbReference type="InterPro" id="IPR035906">
    <property type="entry name" value="MetI-like_sf"/>
</dbReference>
<sequence>MKSAFAKRESRSGYFFTGPAALLMLGLVVYPLLYGFFISTQKTNLIDTWKFVGFKYYRQLLTDPAFFATLKTTGLFAFCVVLGNLCVGLLLAVIVNQKIPLANFFKVILMLPWLFPEVVVALIWKWLFNPLFGLLAHVLMITNVTKVEYDLLGKESSAFAGVVFVCVWKGYPIVMLMMLAGMKSIPQERYEAASIDGANKWQQFTNVTFPALTPIILVSAILETAWWFKHFTVIWLMTAGGPSGATKVVSIDIYMQAFTDFNFGKAAAESVIVLIILMSVSFIYYKVLRDETE</sequence>
<name>A0A6J6HA82_9ZZZZ</name>
<dbReference type="Gene3D" id="1.10.3720.10">
    <property type="entry name" value="MetI-like"/>
    <property type="match status" value="1"/>
</dbReference>
<dbReference type="PANTHER" id="PTHR30193">
    <property type="entry name" value="ABC TRANSPORTER PERMEASE PROTEIN"/>
    <property type="match status" value="1"/>
</dbReference>
<comment type="subcellular location">
    <subcellularLocation>
        <location evidence="1">Cell membrane</location>
        <topology evidence="1">Multi-pass membrane protein</topology>
    </subcellularLocation>
</comment>
<feature type="transmembrane region" description="Helical" evidence="7">
    <location>
        <begin position="158"/>
        <end position="180"/>
    </location>
</feature>
<evidence type="ECO:0000313" key="9">
    <source>
        <dbReference type="EMBL" id="CAB4609876.1"/>
    </source>
</evidence>
<feature type="transmembrane region" description="Helical" evidence="7">
    <location>
        <begin position="266"/>
        <end position="285"/>
    </location>
</feature>
<evidence type="ECO:0000256" key="7">
    <source>
        <dbReference type="SAM" id="Phobius"/>
    </source>
</evidence>
<dbReference type="EMBL" id="CAEZZS010000103">
    <property type="protein sequence ID" value="CAB4787179.1"/>
    <property type="molecule type" value="Genomic_DNA"/>
</dbReference>
<feature type="transmembrane region" description="Helical" evidence="7">
    <location>
        <begin position="107"/>
        <end position="127"/>
    </location>
</feature>
<dbReference type="PROSITE" id="PS50928">
    <property type="entry name" value="ABC_TM1"/>
    <property type="match status" value="1"/>
</dbReference>
<evidence type="ECO:0000313" key="10">
    <source>
        <dbReference type="EMBL" id="CAB4787179.1"/>
    </source>
</evidence>
<proteinExistence type="predicted"/>
<gene>
    <name evidence="9" type="ORF">UFOPK1811_01346</name>
    <name evidence="10" type="ORF">UFOPK2922_01403</name>
</gene>
<feature type="transmembrane region" description="Helical" evidence="7">
    <location>
        <begin position="75"/>
        <end position="95"/>
    </location>
</feature>
<keyword evidence="6 7" id="KW-0472">Membrane</keyword>
<dbReference type="InterPro" id="IPR051393">
    <property type="entry name" value="ABC_transporter_permease"/>
</dbReference>
<evidence type="ECO:0000256" key="4">
    <source>
        <dbReference type="ARBA" id="ARBA00022692"/>
    </source>
</evidence>
<dbReference type="Pfam" id="PF00528">
    <property type="entry name" value="BPD_transp_1"/>
    <property type="match status" value="1"/>
</dbReference>
<reference evidence="9" key="1">
    <citation type="submission" date="2020-05" db="EMBL/GenBank/DDBJ databases">
        <authorList>
            <person name="Chiriac C."/>
            <person name="Salcher M."/>
            <person name="Ghai R."/>
            <person name="Kavagutti S V."/>
        </authorList>
    </citation>
    <scope>NUCLEOTIDE SEQUENCE</scope>
</reference>
<evidence type="ECO:0000256" key="3">
    <source>
        <dbReference type="ARBA" id="ARBA00022475"/>
    </source>
</evidence>
<feature type="domain" description="ABC transmembrane type-1" evidence="8">
    <location>
        <begin position="70"/>
        <end position="284"/>
    </location>
</feature>
<keyword evidence="3" id="KW-1003">Cell membrane</keyword>
<evidence type="ECO:0000256" key="5">
    <source>
        <dbReference type="ARBA" id="ARBA00022989"/>
    </source>
</evidence>
<evidence type="ECO:0000259" key="8">
    <source>
        <dbReference type="PROSITE" id="PS50928"/>
    </source>
</evidence>
<dbReference type="CDD" id="cd06261">
    <property type="entry name" value="TM_PBP2"/>
    <property type="match status" value="1"/>
</dbReference>
<protein>
    <submittedName>
        <fullName evidence="9">Unannotated protein</fullName>
    </submittedName>
</protein>
<organism evidence="9">
    <name type="scientific">freshwater metagenome</name>
    <dbReference type="NCBI Taxonomy" id="449393"/>
    <lineage>
        <taxon>unclassified sequences</taxon>
        <taxon>metagenomes</taxon>
        <taxon>ecological metagenomes</taxon>
    </lineage>
</organism>
<evidence type="ECO:0000256" key="6">
    <source>
        <dbReference type="ARBA" id="ARBA00023136"/>
    </source>
</evidence>
<feature type="transmembrane region" description="Helical" evidence="7">
    <location>
        <begin position="207"/>
        <end position="228"/>
    </location>
</feature>
<keyword evidence="5 7" id="KW-1133">Transmembrane helix</keyword>
<feature type="transmembrane region" description="Helical" evidence="7">
    <location>
        <begin position="12"/>
        <end position="33"/>
    </location>
</feature>
<dbReference type="SUPFAM" id="SSF161098">
    <property type="entry name" value="MetI-like"/>
    <property type="match status" value="1"/>
</dbReference>
<evidence type="ECO:0000256" key="1">
    <source>
        <dbReference type="ARBA" id="ARBA00004651"/>
    </source>
</evidence>